<dbReference type="AlphaFoldDB" id="A0A9X7CF18"/>
<dbReference type="Gene3D" id="3.10.450.380">
    <property type="match status" value="1"/>
</dbReference>
<dbReference type="Gene3D" id="2.170.15.10">
    <property type="entry name" value="Proaerolysin, chain A, domain 3"/>
    <property type="match status" value="1"/>
</dbReference>
<dbReference type="Proteomes" id="UP000223834">
    <property type="component" value="Unassembled WGS sequence"/>
</dbReference>
<gene>
    <name evidence="1" type="ORF">CN980_03350</name>
</gene>
<sequence length="280" mass="30975">MEVINMAILDIWAEVDKFATNYCKGRGLTYSGKKGPVPQYPLIMTNFQSSLPDDRVLTPPEHVATLPKTYDNITSRPQTTTLSFSEELTESTSTTTTEGVSIGTELSSTQTFKIKFVEVGLTQTVSSEYTTTSSKTLTTEKKRIVTSAEQITVPPYTRIKAVLVIENGIYDLITDVTCDLNGMIYFEATNGTSFLSTIYEVLKGNNTPDFTFSFEDPEDPTCHFNGSGKIKGNSGLNSYVRVEQSPLEGYSGQYRQYILPGQDLTTDIITSENFGIPIFN</sequence>
<dbReference type="EMBL" id="NUIQ01000036">
    <property type="protein sequence ID" value="PGO80447.1"/>
    <property type="molecule type" value="Genomic_DNA"/>
</dbReference>
<accession>A0A9X7CF18</accession>
<evidence type="ECO:0008006" key="3">
    <source>
        <dbReference type="Google" id="ProtNLM"/>
    </source>
</evidence>
<evidence type="ECO:0000313" key="1">
    <source>
        <dbReference type="EMBL" id="PGO80447.1"/>
    </source>
</evidence>
<protein>
    <recommendedName>
        <fullName evidence="3">Crystal protein</fullName>
    </recommendedName>
</protein>
<organism evidence="1 2">
    <name type="scientific">Bacillus cereus</name>
    <dbReference type="NCBI Taxonomy" id="1396"/>
    <lineage>
        <taxon>Bacteria</taxon>
        <taxon>Bacillati</taxon>
        <taxon>Bacillota</taxon>
        <taxon>Bacilli</taxon>
        <taxon>Bacillales</taxon>
        <taxon>Bacillaceae</taxon>
        <taxon>Bacillus</taxon>
        <taxon>Bacillus cereus group</taxon>
    </lineage>
</organism>
<evidence type="ECO:0000313" key="2">
    <source>
        <dbReference type="Proteomes" id="UP000223834"/>
    </source>
</evidence>
<dbReference type="InterPro" id="IPR004991">
    <property type="entry name" value="Aerolysin-like"/>
</dbReference>
<dbReference type="Pfam" id="PF03318">
    <property type="entry name" value="ETX_MTX2"/>
    <property type="match status" value="1"/>
</dbReference>
<name>A0A9X7CF18_BACCE</name>
<comment type="caution">
    <text evidence="1">The sequence shown here is derived from an EMBL/GenBank/DDBJ whole genome shotgun (WGS) entry which is preliminary data.</text>
</comment>
<reference evidence="1 2" key="1">
    <citation type="submission" date="2017-09" db="EMBL/GenBank/DDBJ databases">
        <title>Large-scale bioinformatics analysis of Bacillus genomes uncovers conserved roles of natural products in bacterial physiology.</title>
        <authorList>
            <consortium name="Agbiome Team Llc"/>
            <person name="Bleich R.M."/>
            <person name="Grubbs K.J."/>
            <person name="Santa Maria K.C."/>
            <person name="Allen S.E."/>
            <person name="Farag S."/>
            <person name="Shank E.A."/>
            <person name="Bowers A."/>
        </authorList>
    </citation>
    <scope>NUCLEOTIDE SEQUENCE [LARGE SCALE GENOMIC DNA]</scope>
    <source>
        <strain evidence="1 2">AFS049141</strain>
    </source>
</reference>
<proteinExistence type="predicted"/>
<dbReference type="SUPFAM" id="SSF56973">
    <property type="entry name" value="Aerolisin/ETX pore-forming domain"/>
    <property type="match status" value="1"/>
</dbReference>